<dbReference type="SUPFAM" id="SSF50969">
    <property type="entry name" value="YVTN repeat-like/Quinoprotein amine dehydrogenase"/>
    <property type="match status" value="1"/>
</dbReference>
<keyword evidence="1" id="KW-0862">Zinc</keyword>
<evidence type="ECO:0000256" key="1">
    <source>
        <dbReference type="PROSITE-ProRule" id="PRU00024"/>
    </source>
</evidence>
<feature type="domain" description="B box-type" evidence="2">
    <location>
        <begin position="12"/>
        <end position="53"/>
    </location>
</feature>
<evidence type="ECO:0000313" key="4">
    <source>
        <dbReference type="Proteomes" id="UP000683360"/>
    </source>
</evidence>
<evidence type="ECO:0000313" key="3">
    <source>
        <dbReference type="EMBL" id="CAG2231319.1"/>
    </source>
</evidence>
<dbReference type="Proteomes" id="UP000683360">
    <property type="component" value="Unassembled WGS sequence"/>
</dbReference>
<accession>A0A8S3TRA8</accession>
<gene>
    <name evidence="3" type="ORF">MEDL_44119</name>
</gene>
<reference evidence="3" key="1">
    <citation type="submission" date="2021-03" db="EMBL/GenBank/DDBJ databases">
        <authorList>
            <person name="Bekaert M."/>
        </authorList>
    </citation>
    <scope>NUCLEOTIDE SEQUENCE</scope>
</reference>
<dbReference type="GO" id="GO:0008270">
    <property type="term" value="F:zinc ion binding"/>
    <property type="evidence" value="ECO:0007669"/>
    <property type="project" value="UniProtKB-KW"/>
</dbReference>
<name>A0A8S3TRA8_MYTED</name>
<organism evidence="3 4">
    <name type="scientific">Mytilus edulis</name>
    <name type="common">Blue mussel</name>
    <dbReference type="NCBI Taxonomy" id="6550"/>
    <lineage>
        <taxon>Eukaryota</taxon>
        <taxon>Metazoa</taxon>
        <taxon>Spiralia</taxon>
        <taxon>Lophotrochozoa</taxon>
        <taxon>Mollusca</taxon>
        <taxon>Bivalvia</taxon>
        <taxon>Autobranchia</taxon>
        <taxon>Pteriomorphia</taxon>
        <taxon>Mytilida</taxon>
        <taxon>Mytiloidea</taxon>
        <taxon>Mytilidae</taxon>
        <taxon>Mytilinae</taxon>
        <taxon>Mytilus</taxon>
    </lineage>
</organism>
<keyword evidence="4" id="KW-1185">Reference proteome</keyword>
<proteinExistence type="predicted"/>
<protein>
    <recommendedName>
        <fullName evidence="2">B box-type domain-containing protein</fullName>
    </recommendedName>
</protein>
<dbReference type="InterPro" id="IPR000315">
    <property type="entry name" value="Znf_B-box"/>
</dbReference>
<keyword evidence="1" id="KW-0479">Metal-binding</keyword>
<dbReference type="CDD" id="cd19757">
    <property type="entry name" value="Bbox1"/>
    <property type="match status" value="1"/>
</dbReference>
<dbReference type="AlphaFoldDB" id="A0A8S3TRA8"/>
<dbReference type="EMBL" id="CAJPWZ010002140">
    <property type="protein sequence ID" value="CAG2231319.1"/>
    <property type="molecule type" value="Genomic_DNA"/>
</dbReference>
<evidence type="ECO:0000259" key="2">
    <source>
        <dbReference type="PROSITE" id="PS50119"/>
    </source>
</evidence>
<dbReference type="OrthoDB" id="6104674at2759"/>
<dbReference type="PROSITE" id="PS50119">
    <property type="entry name" value="ZF_BBOX"/>
    <property type="match status" value="1"/>
</dbReference>
<sequence>MSYSTALCDVCCLRHLSKPSTDWCLECEEGLCMDCKEHHSLLKATRNHNIIPIIEYQRLPNNALEITRNCKFHRKVDVEYSPSQVSIMKRRKCKRRRRRPNRPLNQLQISPLRLKKKISACGKRVTGCTLLRHGKIAFTNKLEEGITVVKSDGSLDFKIDLKPFAPFDITYIPNTNNIAVTFDNSKDIKIVDVNAREVLKTYCLDSPCAGISYLEQNIILCSKKKGNT</sequence>
<dbReference type="Gene3D" id="3.30.160.60">
    <property type="entry name" value="Classic Zinc Finger"/>
    <property type="match status" value="1"/>
</dbReference>
<comment type="caution">
    <text evidence="3">The sequence shown here is derived from an EMBL/GenBank/DDBJ whole genome shotgun (WGS) entry which is preliminary data.</text>
</comment>
<keyword evidence="1" id="KW-0863">Zinc-finger</keyword>
<dbReference type="InterPro" id="IPR011044">
    <property type="entry name" value="Quino_amine_DH_bsu"/>
</dbReference>